<keyword evidence="1" id="KW-1133">Transmembrane helix</keyword>
<dbReference type="Pfam" id="PF04773">
    <property type="entry name" value="FecR"/>
    <property type="match status" value="1"/>
</dbReference>
<dbReference type="OrthoDB" id="1099916at2"/>
<comment type="caution">
    <text evidence="4">The sequence shown here is derived from an EMBL/GenBank/DDBJ whole genome shotgun (WGS) entry which is preliminary data.</text>
</comment>
<evidence type="ECO:0000313" key="4">
    <source>
        <dbReference type="EMBL" id="OUJ69790.1"/>
    </source>
</evidence>
<evidence type="ECO:0000259" key="3">
    <source>
        <dbReference type="Pfam" id="PF16344"/>
    </source>
</evidence>
<keyword evidence="1" id="KW-0812">Transmembrane</keyword>
<dbReference type="Pfam" id="PF16344">
    <property type="entry name" value="FecR_C"/>
    <property type="match status" value="1"/>
</dbReference>
<proteinExistence type="predicted"/>
<dbReference type="Gene3D" id="3.55.50.30">
    <property type="match status" value="1"/>
</dbReference>
<dbReference type="PANTHER" id="PTHR30273">
    <property type="entry name" value="PERIPLASMIC SIGNAL SENSOR AND SIGMA FACTOR ACTIVATOR FECR-RELATED"/>
    <property type="match status" value="1"/>
</dbReference>
<gene>
    <name evidence="4" type="ORF">BXP70_26130</name>
</gene>
<dbReference type="Gene3D" id="2.60.120.1440">
    <property type="match status" value="1"/>
</dbReference>
<reference evidence="4 5" key="1">
    <citation type="submission" date="2017-01" db="EMBL/GenBank/DDBJ databases">
        <title>A new Hymenobacter.</title>
        <authorList>
            <person name="Liang Y."/>
            <person name="Feng F."/>
        </authorList>
    </citation>
    <scope>NUCLEOTIDE SEQUENCE [LARGE SCALE GENOMIC DNA]</scope>
    <source>
        <strain evidence="4">MIMBbqt21</strain>
    </source>
</reference>
<keyword evidence="1" id="KW-0472">Membrane</keyword>
<evidence type="ECO:0000313" key="5">
    <source>
        <dbReference type="Proteomes" id="UP000194873"/>
    </source>
</evidence>
<organism evidence="4 5">
    <name type="scientific">Hymenobacter crusticola</name>
    <dbReference type="NCBI Taxonomy" id="1770526"/>
    <lineage>
        <taxon>Bacteria</taxon>
        <taxon>Pseudomonadati</taxon>
        <taxon>Bacteroidota</taxon>
        <taxon>Cytophagia</taxon>
        <taxon>Cytophagales</taxon>
        <taxon>Hymenobacteraceae</taxon>
        <taxon>Hymenobacter</taxon>
    </lineage>
</organism>
<dbReference type="GO" id="GO:0016989">
    <property type="term" value="F:sigma factor antagonist activity"/>
    <property type="evidence" value="ECO:0007669"/>
    <property type="project" value="TreeGrafter"/>
</dbReference>
<protein>
    <submittedName>
        <fullName evidence="4">Uncharacterized protein</fullName>
    </submittedName>
</protein>
<dbReference type="PANTHER" id="PTHR30273:SF2">
    <property type="entry name" value="PROTEIN FECR"/>
    <property type="match status" value="1"/>
</dbReference>
<feature type="transmembrane region" description="Helical" evidence="1">
    <location>
        <begin position="94"/>
        <end position="112"/>
    </location>
</feature>
<name>A0A243W657_9BACT</name>
<evidence type="ECO:0000256" key="1">
    <source>
        <dbReference type="SAM" id="Phobius"/>
    </source>
</evidence>
<dbReference type="PIRSF" id="PIRSF018266">
    <property type="entry name" value="FecR"/>
    <property type="match status" value="1"/>
</dbReference>
<accession>A0A243W657</accession>
<dbReference type="InterPro" id="IPR006860">
    <property type="entry name" value="FecR"/>
</dbReference>
<feature type="domain" description="Protein FecR C-terminal" evidence="3">
    <location>
        <begin position="269"/>
        <end position="335"/>
    </location>
</feature>
<sequence>MANLVTFDAFLRYARQQSSPQEHRAVRMWLEDPANTFLAQEWMNRYVQILEQEEGAPVEMPGFEAIQQELLAQLGLEEPVKIETKTRRIWWPQWAVAAVLLFGLLLGGAWFWQAKHFASPLPQTFAEVMTTYRQTRQVQLPDGSTVTLNANSTLRHAAVWNSNTPREVWLDGEAYFSVKHLPNHQRFRVHTSGNFNVEVLGTKFTVYRRHAQERVVLLSGKVRVDFHDHNRPDVILKPGELLQTADAHPKQVVHKAVKAPSYTAWTANKLVLDDTPISELATQLRDTYGLDVVVLDSALSKQTITGTVPVGDVDLLCQALHASFNIKVERQHQRILLSPL</sequence>
<dbReference type="AlphaFoldDB" id="A0A243W657"/>
<dbReference type="InterPro" id="IPR012373">
    <property type="entry name" value="Ferrdict_sens_TM"/>
</dbReference>
<dbReference type="RefSeq" id="WP_086597069.1">
    <property type="nucleotide sequence ID" value="NZ_MTSE01000031.1"/>
</dbReference>
<feature type="domain" description="FecR protein" evidence="2">
    <location>
        <begin position="128"/>
        <end position="223"/>
    </location>
</feature>
<dbReference type="EMBL" id="MTSE01000031">
    <property type="protein sequence ID" value="OUJ69790.1"/>
    <property type="molecule type" value="Genomic_DNA"/>
</dbReference>
<dbReference type="Proteomes" id="UP000194873">
    <property type="component" value="Unassembled WGS sequence"/>
</dbReference>
<keyword evidence="5" id="KW-1185">Reference proteome</keyword>
<evidence type="ECO:0000259" key="2">
    <source>
        <dbReference type="Pfam" id="PF04773"/>
    </source>
</evidence>
<dbReference type="InterPro" id="IPR032508">
    <property type="entry name" value="FecR_C"/>
</dbReference>